<reference evidence="3" key="1">
    <citation type="journal article" date="2020" name="bioRxiv">
        <title>Comparative genomics of Chlamydomonas.</title>
        <authorList>
            <person name="Craig R.J."/>
            <person name="Hasan A.R."/>
            <person name="Ness R.W."/>
            <person name="Keightley P.D."/>
        </authorList>
    </citation>
    <scope>NUCLEOTIDE SEQUENCE</scope>
    <source>
        <strain evidence="3">SAG 7.73</strain>
    </source>
</reference>
<dbReference type="EMBL" id="JAEHOC010000045">
    <property type="protein sequence ID" value="KAG2426783.1"/>
    <property type="molecule type" value="Genomic_DNA"/>
</dbReference>
<evidence type="ECO:0000256" key="2">
    <source>
        <dbReference type="SAM" id="SignalP"/>
    </source>
</evidence>
<proteinExistence type="predicted"/>
<feature type="compositionally biased region" description="Polar residues" evidence="1">
    <location>
        <begin position="726"/>
        <end position="746"/>
    </location>
</feature>
<gene>
    <name evidence="3" type="ORF">HXX76_012838</name>
</gene>
<feature type="compositionally biased region" description="Low complexity" evidence="1">
    <location>
        <begin position="202"/>
        <end position="214"/>
    </location>
</feature>
<feature type="compositionally biased region" description="Gly residues" evidence="1">
    <location>
        <begin position="590"/>
        <end position="600"/>
    </location>
</feature>
<evidence type="ECO:0000256" key="1">
    <source>
        <dbReference type="SAM" id="MobiDB-lite"/>
    </source>
</evidence>
<feature type="region of interest" description="Disordered" evidence="1">
    <location>
        <begin position="621"/>
        <end position="697"/>
    </location>
</feature>
<feature type="region of interest" description="Disordered" evidence="1">
    <location>
        <begin position="722"/>
        <end position="757"/>
    </location>
</feature>
<evidence type="ECO:0008006" key="5">
    <source>
        <dbReference type="Google" id="ProtNLM"/>
    </source>
</evidence>
<feature type="chain" id="PRO_5033048599" description="Pherophorin domain-containing protein" evidence="2">
    <location>
        <begin position="30"/>
        <end position="869"/>
    </location>
</feature>
<feature type="compositionally biased region" description="Low complexity" evidence="1">
    <location>
        <begin position="505"/>
        <end position="514"/>
    </location>
</feature>
<feature type="region of interest" description="Disordered" evidence="1">
    <location>
        <begin position="319"/>
        <end position="352"/>
    </location>
</feature>
<feature type="compositionally biased region" description="Gly residues" evidence="1">
    <location>
        <begin position="341"/>
        <end position="352"/>
    </location>
</feature>
<feature type="signal peptide" evidence="2">
    <location>
        <begin position="1"/>
        <end position="29"/>
    </location>
</feature>
<feature type="region of interest" description="Disordered" evidence="1">
    <location>
        <begin position="201"/>
        <end position="220"/>
    </location>
</feature>
<organism evidence="3 4">
    <name type="scientific">Chlamydomonas incerta</name>
    <dbReference type="NCBI Taxonomy" id="51695"/>
    <lineage>
        <taxon>Eukaryota</taxon>
        <taxon>Viridiplantae</taxon>
        <taxon>Chlorophyta</taxon>
        <taxon>core chlorophytes</taxon>
        <taxon>Chlorophyceae</taxon>
        <taxon>CS clade</taxon>
        <taxon>Chlamydomonadales</taxon>
        <taxon>Chlamydomonadaceae</taxon>
        <taxon>Chlamydomonas</taxon>
    </lineage>
</organism>
<protein>
    <recommendedName>
        <fullName evidence="5">Pherophorin domain-containing protein</fullName>
    </recommendedName>
</protein>
<evidence type="ECO:0000313" key="3">
    <source>
        <dbReference type="EMBL" id="KAG2426783.1"/>
    </source>
</evidence>
<feature type="compositionally biased region" description="Low complexity" evidence="1">
    <location>
        <begin position="747"/>
        <end position="757"/>
    </location>
</feature>
<feature type="region of interest" description="Disordered" evidence="1">
    <location>
        <begin position="490"/>
        <end position="514"/>
    </location>
</feature>
<feature type="compositionally biased region" description="Gly residues" evidence="1">
    <location>
        <begin position="494"/>
        <end position="504"/>
    </location>
</feature>
<dbReference type="AlphaFoldDB" id="A0A835SNH0"/>
<feature type="region of interest" description="Disordered" evidence="1">
    <location>
        <begin position="448"/>
        <end position="475"/>
    </location>
</feature>
<comment type="caution">
    <text evidence="3">The sequence shown here is derived from an EMBL/GenBank/DDBJ whole genome shotgun (WGS) entry which is preliminary data.</text>
</comment>
<dbReference type="Proteomes" id="UP000650467">
    <property type="component" value="Unassembled WGS sequence"/>
</dbReference>
<accession>A0A835SNH0</accession>
<feature type="region of interest" description="Disordered" evidence="1">
    <location>
        <begin position="529"/>
        <end position="551"/>
    </location>
</feature>
<sequence>MGAVSVRRTLAGCLPLAAALAIALAPAGAQYCAGGAWAEQEWTGQDSRRATGDGVEKHQQLGRTDGQANTLWTVNKCVSTYVTVTFSAQLYASAVGVLNYGCQQGYIQANLTLTLPNGTAVSTACPADSCSSGAYCTASAAYWYTRGCCSWCRAAASTSATTHVRGVGLEVPAGALIAAVSAVATSCFVGVVAWRRRRRRQQNQQRQRQLLQQRASGGDLGRASCGELAAGAGKEAGAGSAAQAGAGVAVADSARQLARTWELGGEQAAGVLTFLLPSPKPYCKAAGRRASETGGGYRADRIGGEGQQEVADVHGARAGAEGRGQQPSGGGRARTASAGEAGAGLGWNSAGGHGLPPDHRAIKAAVAAAAVADLRDVERPADGFPAAASAVAAVGGLASRLADAARRSLRRISTPLLRTPFQLGASGRAAVAGRPASLHGAAGGAARMSAAGGADSSGRGGAGGPAAAPDESDVELPLPPMALAASAPYDQGQAAGGSGSGSGSGSRATTTTTTTVRRRRITWAAVPEVAGDGGAAGGGSAGHGGLQAAGSSARGHARGVVAAAAGWTVRSSEVGVPLRAGDVADEVAAPGGGAAGGGPGASAQTSPPGRVAAGVRVVGSAAGAGGSGASSEASAVPRPVVRSSAEVAVSPVRRGVPPGSTAVGGDSGDADEGGGRFEGGQREATVPHPGRDRPQHAQQRMLLERTGGGGGVLLQLVRAAGRDSDGGSSTASHSGDALTTTVSGAHTSGSSTGNCNNSSAQRLPALFPFPPSLPHYAFASDEAIADNRRGRLVTGGSYSREALRAGAGQQAKRGRQEEPDADVGVPLPGGREHAMTSPRLQPPNPVAAAPAKPAGGGGQDWHSQKRVHL</sequence>
<feature type="region of interest" description="Disordered" evidence="1">
    <location>
        <begin position="795"/>
        <end position="869"/>
    </location>
</feature>
<keyword evidence="4" id="KW-1185">Reference proteome</keyword>
<evidence type="ECO:0000313" key="4">
    <source>
        <dbReference type="Proteomes" id="UP000650467"/>
    </source>
</evidence>
<feature type="region of interest" description="Disordered" evidence="1">
    <location>
        <begin position="589"/>
        <end position="609"/>
    </location>
</feature>
<name>A0A835SNH0_CHLIN</name>
<feature type="compositionally biased region" description="Low complexity" evidence="1">
    <location>
        <begin position="448"/>
        <end position="457"/>
    </location>
</feature>
<feature type="compositionally biased region" description="Gly residues" evidence="1">
    <location>
        <begin position="531"/>
        <end position="547"/>
    </location>
</feature>
<keyword evidence="2" id="KW-0732">Signal</keyword>